<dbReference type="AlphaFoldDB" id="A0A0C9U7N8"/>
<organism evidence="3 4">
    <name type="scientific">Sphaerobolus stellatus (strain SS14)</name>
    <dbReference type="NCBI Taxonomy" id="990650"/>
    <lineage>
        <taxon>Eukaryota</taxon>
        <taxon>Fungi</taxon>
        <taxon>Dikarya</taxon>
        <taxon>Basidiomycota</taxon>
        <taxon>Agaricomycotina</taxon>
        <taxon>Agaricomycetes</taxon>
        <taxon>Phallomycetidae</taxon>
        <taxon>Geastrales</taxon>
        <taxon>Sphaerobolaceae</taxon>
        <taxon>Sphaerobolus</taxon>
    </lineage>
</organism>
<dbReference type="InterPro" id="IPR013902">
    <property type="entry name" value="Mug135-like_C"/>
</dbReference>
<dbReference type="Pfam" id="PF08593">
    <property type="entry name" value="Mug135_C"/>
    <property type="match status" value="1"/>
</dbReference>
<sequence>MAAEKLKGQLTAMAGQLEVLTKRHAALARAFTRHSNFAVGTAPGAVLQIVPFPDGQYPSDCGLPVLDTIAAVENLTTQQRNDYLCYYYPDQALRGTTAERKKLLLIALGCNPF</sequence>
<evidence type="ECO:0000313" key="3">
    <source>
        <dbReference type="EMBL" id="KIJ25102.1"/>
    </source>
</evidence>
<proteinExistence type="inferred from homology"/>
<feature type="domain" description="Mug135-like C-terminal" evidence="2">
    <location>
        <begin position="36"/>
        <end position="111"/>
    </location>
</feature>
<evidence type="ECO:0000256" key="1">
    <source>
        <dbReference type="ARBA" id="ARBA00005788"/>
    </source>
</evidence>
<dbReference type="Proteomes" id="UP000054279">
    <property type="component" value="Unassembled WGS sequence"/>
</dbReference>
<protein>
    <recommendedName>
        <fullName evidence="2">Mug135-like C-terminal domain-containing protein</fullName>
    </recommendedName>
</protein>
<dbReference type="EMBL" id="KN837433">
    <property type="protein sequence ID" value="KIJ25102.1"/>
    <property type="molecule type" value="Genomic_DNA"/>
</dbReference>
<reference evidence="3 4" key="1">
    <citation type="submission" date="2014-06" db="EMBL/GenBank/DDBJ databases">
        <title>Evolutionary Origins and Diversification of the Mycorrhizal Mutualists.</title>
        <authorList>
            <consortium name="DOE Joint Genome Institute"/>
            <consortium name="Mycorrhizal Genomics Consortium"/>
            <person name="Kohler A."/>
            <person name="Kuo A."/>
            <person name="Nagy L.G."/>
            <person name="Floudas D."/>
            <person name="Copeland A."/>
            <person name="Barry K.W."/>
            <person name="Cichocki N."/>
            <person name="Veneault-Fourrey C."/>
            <person name="LaButti K."/>
            <person name="Lindquist E.A."/>
            <person name="Lipzen A."/>
            <person name="Lundell T."/>
            <person name="Morin E."/>
            <person name="Murat C."/>
            <person name="Riley R."/>
            <person name="Ohm R."/>
            <person name="Sun H."/>
            <person name="Tunlid A."/>
            <person name="Henrissat B."/>
            <person name="Grigoriev I.V."/>
            <person name="Hibbett D.S."/>
            <person name="Martin F."/>
        </authorList>
    </citation>
    <scope>NUCLEOTIDE SEQUENCE [LARGE SCALE GENOMIC DNA]</scope>
    <source>
        <strain evidence="3 4">SS14</strain>
    </source>
</reference>
<evidence type="ECO:0000313" key="4">
    <source>
        <dbReference type="Proteomes" id="UP000054279"/>
    </source>
</evidence>
<name>A0A0C9U7N8_SPHS4</name>
<keyword evidence="4" id="KW-1185">Reference proteome</keyword>
<gene>
    <name evidence="3" type="ORF">M422DRAFT_273959</name>
</gene>
<evidence type="ECO:0000259" key="2">
    <source>
        <dbReference type="Pfam" id="PF08593"/>
    </source>
</evidence>
<comment type="similarity">
    <text evidence="1">Belongs to the UPF0612 family.</text>
</comment>
<dbReference type="HOGENOM" id="CLU_154771_0_0_1"/>
<accession>A0A0C9U7N8</accession>